<gene>
    <name evidence="2" type="ORF">BECKFM1743A_GA0114220_103374</name>
    <name evidence="3" type="ORF">BECKFM1743B_GA0114221_103374</name>
    <name evidence="1" type="ORF">BECKFM1743C_GA0114222_103224</name>
</gene>
<sequence>MPRWSEFFSSLEILRQATSNGGRALRMSGGRYPCPGDLGVIREGAMADILIVKDNPLDDVTVLSNFQEQLLVIMKDGGIYKNIL</sequence>
<dbReference type="InterPro" id="IPR051781">
    <property type="entry name" value="Metallo-dep_Hydrolase"/>
</dbReference>
<dbReference type="PANTHER" id="PTHR43135:SF3">
    <property type="entry name" value="ALPHA-D-RIBOSE 1-METHYLPHOSPHONATE 5-TRIPHOSPHATE DIPHOSPHATASE"/>
    <property type="match status" value="1"/>
</dbReference>
<organism evidence="1">
    <name type="scientific">Candidatus Kentrum sp. FM</name>
    <dbReference type="NCBI Taxonomy" id="2126340"/>
    <lineage>
        <taxon>Bacteria</taxon>
        <taxon>Pseudomonadati</taxon>
        <taxon>Pseudomonadota</taxon>
        <taxon>Gammaproteobacteria</taxon>
        <taxon>Candidatus Kentrum</taxon>
    </lineage>
</organism>
<evidence type="ECO:0008006" key="4">
    <source>
        <dbReference type="Google" id="ProtNLM"/>
    </source>
</evidence>
<dbReference type="InterPro" id="IPR011059">
    <property type="entry name" value="Metal-dep_hydrolase_composite"/>
</dbReference>
<dbReference type="EMBL" id="CAADEZ010000337">
    <property type="protein sequence ID" value="VFJ63634.1"/>
    <property type="molecule type" value="Genomic_DNA"/>
</dbReference>
<accession>A0A450T755</accession>
<proteinExistence type="predicted"/>
<dbReference type="Gene3D" id="2.30.40.10">
    <property type="entry name" value="Urease, subunit C, domain 1"/>
    <property type="match status" value="1"/>
</dbReference>
<evidence type="ECO:0000313" key="3">
    <source>
        <dbReference type="EMBL" id="VFK14744.1"/>
    </source>
</evidence>
<name>A0A450T755_9GAMM</name>
<dbReference type="EMBL" id="CAADFL010000337">
    <property type="protein sequence ID" value="VFK14744.1"/>
    <property type="molecule type" value="Genomic_DNA"/>
</dbReference>
<dbReference type="EMBL" id="CAADFA010000322">
    <property type="protein sequence ID" value="VFJ62645.1"/>
    <property type="molecule type" value="Genomic_DNA"/>
</dbReference>
<evidence type="ECO:0000313" key="1">
    <source>
        <dbReference type="EMBL" id="VFJ62645.1"/>
    </source>
</evidence>
<dbReference type="PANTHER" id="PTHR43135">
    <property type="entry name" value="ALPHA-D-RIBOSE 1-METHYLPHOSPHONATE 5-TRIPHOSPHATE DIPHOSPHATASE"/>
    <property type="match status" value="1"/>
</dbReference>
<dbReference type="Gene3D" id="3.20.20.140">
    <property type="entry name" value="Metal-dependent hydrolases"/>
    <property type="match status" value="1"/>
</dbReference>
<dbReference type="GO" id="GO:0016810">
    <property type="term" value="F:hydrolase activity, acting on carbon-nitrogen (but not peptide) bonds"/>
    <property type="evidence" value="ECO:0007669"/>
    <property type="project" value="InterPro"/>
</dbReference>
<evidence type="ECO:0000313" key="2">
    <source>
        <dbReference type="EMBL" id="VFJ63634.1"/>
    </source>
</evidence>
<dbReference type="AlphaFoldDB" id="A0A450T755"/>
<protein>
    <recommendedName>
        <fullName evidence="4">Amidohydrolase family protein</fullName>
    </recommendedName>
</protein>
<reference evidence="1" key="1">
    <citation type="submission" date="2019-02" db="EMBL/GenBank/DDBJ databases">
        <authorList>
            <person name="Gruber-Vodicka R. H."/>
            <person name="Seah K. B. B."/>
        </authorList>
    </citation>
    <scope>NUCLEOTIDE SEQUENCE</scope>
    <source>
        <strain evidence="2">BECK_BZ163</strain>
        <strain evidence="3">BECK_BZ164</strain>
        <strain evidence="1">BECK_BZ165</strain>
    </source>
</reference>
<dbReference type="SUPFAM" id="SSF51338">
    <property type="entry name" value="Composite domain of metallo-dependent hydrolases"/>
    <property type="match status" value="1"/>
</dbReference>